<dbReference type="SUPFAM" id="SSF51695">
    <property type="entry name" value="PLC-like phosphodiesterases"/>
    <property type="match status" value="1"/>
</dbReference>
<dbReference type="Gene3D" id="3.20.20.190">
    <property type="entry name" value="Phosphatidylinositol (PI) phosphodiesterase"/>
    <property type="match status" value="1"/>
</dbReference>
<sequence>MKIIAHRGNKRYTPENTMAAFYSASSYLVDGIELDLQFTKDEVPVVIHDSKIDRTTNGRGYVSSFTFNELRQFDAGSWFHEIFRGEKIPSFEEVLNWATDKQITLHVELKKQKTLHHAFVDKCMGLIDNSELGDNIVISSFYPPYLSYIKEKHQSIKTALLTKSPFFRAKEYLSKVGADAIHIRHSYYGARFYRKWSTSGIPIRTYHIQSIKEALKCHKLRVDSIITNDPRKMIEIFHNVKTTS</sequence>
<protein>
    <submittedName>
        <fullName evidence="2">Glycerophosphodiester phosphodiesterase</fullName>
    </submittedName>
</protein>
<evidence type="ECO:0000313" key="3">
    <source>
        <dbReference type="Proteomes" id="UP000790580"/>
    </source>
</evidence>
<dbReference type="PANTHER" id="PTHR46211:SF1">
    <property type="entry name" value="GLYCEROPHOSPHODIESTER PHOSPHODIESTERASE, CYTOPLASMIC"/>
    <property type="match status" value="1"/>
</dbReference>
<gene>
    <name evidence="2" type="ORF">KS407_13705</name>
</gene>
<dbReference type="InterPro" id="IPR030395">
    <property type="entry name" value="GP_PDE_dom"/>
</dbReference>
<comment type="caution">
    <text evidence="2">The sequence shown here is derived from an EMBL/GenBank/DDBJ whole genome shotgun (WGS) entry which is preliminary data.</text>
</comment>
<dbReference type="PROSITE" id="PS51704">
    <property type="entry name" value="GP_PDE"/>
    <property type="match status" value="1"/>
</dbReference>
<dbReference type="Proteomes" id="UP000790580">
    <property type="component" value="Unassembled WGS sequence"/>
</dbReference>
<feature type="domain" description="GP-PDE" evidence="1">
    <location>
        <begin position="1"/>
        <end position="237"/>
    </location>
</feature>
<evidence type="ECO:0000259" key="1">
    <source>
        <dbReference type="PROSITE" id="PS51704"/>
    </source>
</evidence>
<accession>A0ABS6JVR6</accession>
<proteinExistence type="predicted"/>
<reference evidence="2 3" key="1">
    <citation type="submission" date="2021-06" db="EMBL/GenBank/DDBJ databases">
        <title>Bacillus sp. RD4P76, an endophyte from a halophyte.</title>
        <authorList>
            <person name="Sun J.-Q."/>
        </authorList>
    </citation>
    <scope>NUCLEOTIDE SEQUENCE [LARGE SCALE GENOMIC DNA]</scope>
    <source>
        <strain evidence="2 3">JCM 17098</strain>
    </source>
</reference>
<dbReference type="Pfam" id="PF03009">
    <property type="entry name" value="GDPD"/>
    <property type="match status" value="1"/>
</dbReference>
<dbReference type="EMBL" id="JAHQCR010000053">
    <property type="protein sequence ID" value="MBU9722485.1"/>
    <property type="molecule type" value="Genomic_DNA"/>
</dbReference>
<dbReference type="PANTHER" id="PTHR46211">
    <property type="entry name" value="GLYCEROPHOSPHORYL DIESTER PHOSPHODIESTERASE"/>
    <property type="match status" value="1"/>
</dbReference>
<dbReference type="InterPro" id="IPR017946">
    <property type="entry name" value="PLC-like_Pdiesterase_TIM-brl"/>
</dbReference>
<organism evidence="2 3">
    <name type="scientific">Evansella alkalicola</name>
    <dbReference type="NCBI Taxonomy" id="745819"/>
    <lineage>
        <taxon>Bacteria</taxon>
        <taxon>Bacillati</taxon>
        <taxon>Bacillota</taxon>
        <taxon>Bacilli</taxon>
        <taxon>Bacillales</taxon>
        <taxon>Bacillaceae</taxon>
        <taxon>Evansella</taxon>
    </lineage>
</organism>
<name>A0ABS6JVR6_9BACI</name>
<keyword evidence="3" id="KW-1185">Reference proteome</keyword>
<evidence type="ECO:0000313" key="2">
    <source>
        <dbReference type="EMBL" id="MBU9722485.1"/>
    </source>
</evidence>